<dbReference type="AlphaFoldDB" id="A0A6I0EXB9"/>
<reference evidence="2 3" key="1">
    <citation type="submission" date="2019-10" db="EMBL/GenBank/DDBJ databases">
        <title>Whole-genome sequence of the extremophile Heliorestis acidaminivorans DSM 24790.</title>
        <authorList>
            <person name="Kyndt J.A."/>
            <person name="Meyer T.E."/>
        </authorList>
    </citation>
    <scope>NUCLEOTIDE SEQUENCE [LARGE SCALE GENOMIC DNA]</scope>
    <source>
        <strain evidence="2 3">DSM 24790</strain>
    </source>
</reference>
<dbReference type="PROSITE" id="PS51202">
    <property type="entry name" value="RCK_C"/>
    <property type="match status" value="1"/>
</dbReference>
<dbReference type="RefSeq" id="WP_151619579.1">
    <property type="nucleotide sequence ID" value="NZ_WBXO01000004.1"/>
</dbReference>
<accession>A0A6I0EXB9</accession>
<dbReference type="SUPFAM" id="SSF116726">
    <property type="entry name" value="TrkA C-terminal domain-like"/>
    <property type="match status" value="1"/>
</dbReference>
<dbReference type="PIRSF" id="PIRSF005028">
    <property type="entry name" value="KhtT"/>
    <property type="match status" value="1"/>
</dbReference>
<dbReference type="Gene3D" id="3.30.70.1450">
    <property type="entry name" value="Regulator of K+ conductance, C-terminal domain"/>
    <property type="match status" value="1"/>
</dbReference>
<dbReference type="OrthoDB" id="67547at2"/>
<evidence type="ECO:0000259" key="1">
    <source>
        <dbReference type="PROSITE" id="PS51202"/>
    </source>
</evidence>
<evidence type="ECO:0000313" key="2">
    <source>
        <dbReference type="EMBL" id="KAB2952920.1"/>
    </source>
</evidence>
<gene>
    <name evidence="2" type="ORF">F9B85_06505</name>
</gene>
<comment type="caution">
    <text evidence="2">The sequence shown here is derived from an EMBL/GenBank/DDBJ whole genome shotgun (WGS) entry which is preliminary data.</text>
</comment>
<dbReference type="Pfam" id="PF25991">
    <property type="entry name" value="KhtT_N"/>
    <property type="match status" value="1"/>
</dbReference>
<organism evidence="2 3">
    <name type="scientific">Heliorestis acidaminivorans</name>
    <dbReference type="NCBI Taxonomy" id="553427"/>
    <lineage>
        <taxon>Bacteria</taxon>
        <taxon>Bacillati</taxon>
        <taxon>Bacillota</taxon>
        <taxon>Clostridia</taxon>
        <taxon>Eubacteriales</taxon>
        <taxon>Heliobacteriaceae</taxon>
        <taxon>Heliorestis</taxon>
    </lineage>
</organism>
<dbReference type="GO" id="GO:0006813">
    <property type="term" value="P:potassium ion transport"/>
    <property type="evidence" value="ECO:0007669"/>
    <property type="project" value="InterPro"/>
</dbReference>
<name>A0A6I0EXB9_9FIRM</name>
<dbReference type="InterPro" id="IPR036721">
    <property type="entry name" value="RCK_C_sf"/>
</dbReference>
<protein>
    <submittedName>
        <fullName evidence="2">Cation:proton antiporter regulatory subunit</fullName>
    </submittedName>
</protein>
<proteinExistence type="predicted"/>
<dbReference type="Proteomes" id="UP000468766">
    <property type="component" value="Unassembled WGS sequence"/>
</dbReference>
<dbReference type="InterPro" id="IPR026278">
    <property type="entry name" value="KhtT"/>
</dbReference>
<dbReference type="InterPro" id="IPR006037">
    <property type="entry name" value="RCK_C"/>
</dbReference>
<feature type="domain" description="RCK C-terminal" evidence="1">
    <location>
        <begin position="78"/>
        <end position="162"/>
    </location>
</feature>
<dbReference type="EMBL" id="WBXO01000004">
    <property type="protein sequence ID" value="KAB2952920.1"/>
    <property type="molecule type" value="Genomic_DNA"/>
</dbReference>
<evidence type="ECO:0000313" key="3">
    <source>
        <dbReference type="Proteomes" id="UP000468766"/>
    </source>
</evidence>
<dbReference type="Pfam" id="PF02080">
    <property type="entry name" value="TrkA_C"/>
    <property type="match status" value="1"/>
</dbReference>
<keyword evidence="3" id="KW-1185">Reference proteome</keyword>
<dbReference type="GO" id="GO:0008324">
    <property type="term" value="F:monoatomic cation transmembrane transporter activity"/>
    <property type="evidence" value="ECO:0007669"/>
    <property type="project" value="InterPro"/>
</dbReference>
<sequence>MQVNITDLPGVGKKISFVNANNKKMVLIIHHTGKRELYFFEDDDDDAIFCFELTSEETKLLASQLLGATFEPLETEKLERVNMARNQYLVEWIDVAKHSRLAGMKVSDFRKRIPEGVTLIGIFRHDDLMVHPEPDAILETTDTIMVVGKRESMQNFVGQCKGKGKVN</sequence>
<dbReference type="InterPro" id="IPR058776">
    <property type="entry name" value="KhtT-like_N"/>
</dbReference>